<organism evidence="12 13">
    <name type="scientific">Exocentrus adspersus</name>
    <dbReference type="NCBI Taxonomy" id="1586481"/>
    <lineage>
        <taxon>Eukaryota</taxon>
        <taxon>Metazoa</taxon>
        <taxon>Ecdysozoa</taxon>
        <taxon>Arthropoda</taxon>
        <taxon>Hexapoda</taxon>
        <taxon>Insecta</taxon>
        <taxon>Pterygota</taxon>
        <taxon>Neoptera</taxon>
        <taxon>Endopterygota</taxon>
        <taxon>Coleoptera</taxon>
        <taxon>Polyphaga</taxon>
        <taxon>Cucujiformia</taxon>
        <taxon>Chrysomeloidea</taxon>
        <taxon>Cerambycidae</taxon>
        <taxon>Lamiinae</taxon>
        <taxon>Acanthocinini</taxon>
        <taxon>Exocentrus</taxon>
    </lineage>
</organism>
<dbReference type="GO" id="GO:0005789">
    <property type="term" value="C:endoplasmic reticulum membrane"/>
    <property type="evidence" value="ECO:0007669"/>
    <property type="project" value="UniProtKB-SubCell"/>
</dbReference>
<keyword evidence="8 10" id="KW-1133">Transmembrane helix</keyword>
<evidence type="ECO:0000256" key="10">
    <source>
        <dbReference type="RuleBase" id="RU363110"/>
    </source>
</evidence>
<dbReference type="InterPro" id="IPR004856">
    <property type="entry name" value="Glyco_trans_ALG6/ALG8"/>
</dbReference>
<feature type="transmembrane region" description="Helical" evidence="10">
    <location>
        <begin position="405"/>
        <end position="423"/>
    </location>
</feature>
<gene>
    <name evidence="12" type="ORF">NQ315_008380</name>
</gene>
<keyword evidence="4 10" id="KW-0328">Glycosyltransferase</keyword>
<evidence type="ECO:0000256" key="4">
    <source>
        <dbReference type="ARBA" id="ARBA00022676"/>
    </source>
</evidence>
<keyword evidence="5 10" id="KW-0808">Transferase</keyword>
<evidence type="ECO:0000313" key="12">
    <source>
        <dbReference type="EMBL" id="KAJ8916980.1"/>
    </source>
</evidence>
<keyword evidence="6 10" id="KW-0812">Transmembrane</keyword>
<evidence type="ECO:0000256" key="8">
    <source>
        <dbReference type="ARBA" id="ARBA00022989"/>
    </source>
</evidence>
<comment type="caution">
    <text evidence="12">The sequence shown here is derived from an EMBL/GenBank/DDBJ whole genome shotgun (WGS) entry which is preliminary data.</text>
</comment>
<dbReference type="AlphaFoldDB" id="A0AAV8VS77"/>
<evidence type="ECO:0000256" key="5">
    <source>
        <dbReference type="ARBA" id="ARBA00022679"/>
    </source>
</evidence>
<comment type="pathway">
    <text evidence="2 10">Protein modification; protein glycosylation.</text>
</comment>
<feature type="chain" id="PRO_5043866179" description="Alpha-1,3-glucosyltransferase" evidence="11">
    <location>
        <begin position="23"/>
        <end position="515"/>
    </location>
</feature>
<comment type="subcellular location">
    <subcellularLocation>
        <location evidence="1 10">Endoplasmic reticulum membrane</location>
        <topology evidence="1 10">Multi-pass membrane protein</topology>
    </subcellularLocation>
</comment>
<dbReference type="PANTHER" id="PTHR12413:SF2">
    <property type="entry name" value="DOLICHYL PYROPHOSPHATE GLC1MAN9GLCNAC2 ALPHA-1,3-GLUCOSYLTRANSFERASE-RELATED"/>
    <property type="match status" value="1"/>
</dbReference>
<feature type="transmembrane region" description="Helical" evidence="10">
    <location>
        <begin position="218"/>
        <end position="237"/>
    </location>
</feature>
<accession>A0AAV8VS77</accession>
<feature type="transmembrane region" description="Helical" evidence="10">
    <location>
        <begin position="361"/>
        <end position="377"/>
    </location>
</feature>
<dbReference type="Proteomes" id="UP001159042">
    <property type="component" value="Unassembled WGS sequence"/>
</dbReference>
<feature type="signal peptide" evidence="11">
    <location>
        <begin position="1"/>
        <end position="22"/>
    </location>
</feature>
<dbReference type="GO" id="GO:0042283">
    <property type="term" value="F:dolichyl pyrophosphate Glc1Man9GlcNAc2 alpha-1,3-glucosyltransferase activity"/>
    <property type="evidence" value="ECO:0007669"/>
    <property type="project" value="TreeGrafter"/>
</dbReference>
<feature type="transmembrane region" description="Helical" evidence="10">
    <location>
        <begin position="382"/>
        <end position="399"/>
    </location>
</feature>
<evidence type="ECO:0000256" key="2">
    <source>
        <dbReference type="ARBA" id="ARBA00004922"/>
    </source>
</evidence>
<evidence type="ECO:0000256" key="11">
    <source>
        <dbReference type="SAM" id="SignalP"/>
    </source>
</evidence>
<dbReference type="GO" id="GO:0006487">
    <property type="term" value="P:protein N-linked glycosylation"/>
    <property type="evidence" value="ECO:0007669"/>
    <property type="project" value="TreeGrafter"/>
</dbReference>
<keyword evidence="11" id="KW-0732">Signal</keyword>
<evidence type="ECO:0000256" key="7">
    <source>
        <dbReference type="ARBA" id="ARBA00022824"/>
    </source>
</evidence>
<keyword evidence="7 10" id="KW-0256">Endoplasmic reticulum</keyword>
<evidence type="ECO:0000256" key="9">
    <source>
        <dbReference type="ARBA" id="ARBA00023136"/>
    </source>
</evidence>
<dbReference type="EC" id="2.4.1.-" evidence="10"/>
<evidence type="ECO:0000256" key="3">
    <source>
        <dbReference type="ARBA" id="ARBA00008715"/>
    </source>
</evidence>
<keyword evidence="9 10" id="KW-0472">Membrane</keyword>
<feature type="transmembrane region" description="Helical" evidence="10">
    <location>
        <begin position="444"/>
        <end position="465"/>
    </location>
</feature>
<reference evidence="12 13" key="1">
    <citation type="journal article" date="2023" name="Insect Mol. Biol.">
        <title>Genome sequencing provides insights into the evolution of gene families encoding plant cell wall-degrading enzymes in longhorned beetles.</title>
        <authorList>
            <person name="Shin N.R."/>
            <person name="Okamura Y."/>
            <person name="Kirsch R."/>
            <person name="Pauchet Y."/>
        </authorList>
    </citation>
    <scope>NUCLEOTIDE SEQUENCE [LARGE SCALE GENOMIC DNA]</scope>
    <source>
        <strain evidence="12">EAD_L_NR</strain>
    </source>
</reference>
<dbReference type="Pfam" id="PF03155">
    <property type="entry name" value="Alg6_Alg8"/>
    <property type="match status" value="1"/>
</dbReference>
<sequence length="515" mass="59250">MIFTATLLTSCVKFLLIPAYRSTDFEVHRNWLAITHSLPINKWYFENTSQWTLDYPPLFAWFEYVLSVFARFFDPKMLIINHINYSSDQTVLFQRLSVILTDLVYAFGIYKCCSALQNGWRKDVVLPILLVTNCGLLMLDHIHFQYNGIMYGILLISIAYMLQGKHLLSAFWFTVLINMKHIYIYLGPPYFIYLLRHYCLKGPLTIKNIGTKETLKRVFCLASLVLSVFVVTFLPFIDHIPQVLSRLFPFKRGLCHAYWAPNFWAIYNTVDKILLITGKGLGVKFANSSIAAMTGGLVQEFSHSVLPSISPLVTLLLTALFMIPAMVKLFFLNKQPSNFIRCMVVCGLTSFLFGWHVHEKAILMTIIPLSILSITRLTDARIFLILSTVGHYSLFPLLFPPSLLPVKVLLHLLYSLYAFHSLYKTYPLSICSYTLPLLNPLESLYILGLGIVFIYENVIHSLLGLKDQLPFLPLIFTSVYCSVGIMYSWIIYYIYFLKYNGVHVRTKTNKTNKVE</sequence>
<proteinExistence type="inferred from homology"/>
<protein>
    <recommendedName>
        <fullName evidence="10">Alpha-1,3-glucosyltransferase</fullName>
        <ecNumber evidence="10">2.4.1.-</ecNumber>
    </recommendedName>
</protein>
<evidence type="ECO:0000256" key="6">
    <source>
        <dbReference type="ARBA" id="ARBA00022692"/>
    </source>
</evidence>
<dbReference type="PANTHER" id="PTHR12413">
    <property type="entry name" value="DOLICHYL GLYCOSYLTRANSFERASE"/>
    <property type="match status" value="1"/>
</dbReference>
<feature type="transmembrane region" description="Helical" evidence="10">
    <location>
        <begin position="144"/>
        <end position="162"/>
    </location>
</feature>
<evidence type="ECO:0000313" key="13">
    <source>
        <dbReference type="Proteomes" id="UP001159042"/>
    </source>
</evidence>
<feature type="transmembrane region" description="Helical" evidence="10">
    <location>
        <begin position="309"/>
        <end position="331"/>
    </location>
</feature>
<name>A0AAV8VS77_9CUCU</name>
<dbReference type="EMBL" id="JANEYG010000037">
    <property type="protein sequence ID" value="KAJ8916980.1"/>
    <property type="molecule type" value="Genomic_DNA"/>
</dbReference>
<feature type="transmembrane region" description="Helical" evidence="10">
    <location>
        <begin position="182"/>
        <end position="198"/>
    </location>
</feature>
<feature type="transmembrane region" description="Helical" evidence="10">
    <location>
        <begin position="471"/>
        <end position="495"/>
    </location>
</feature>
<evidence type="ECO:0000256" key="1">
    <source>
        <dbReference type="ARBA" id="ARBA00004477"/>
    </source>
</evidence>
<comment type="similarity">
    <text evidence="3 10">Belongs to the ALG6/ALG8 glucosyltransferase family.</text>
</comment>
<keyword evidence="13" id="KW-1185">Reference proteome</keyword>
<feature type="transmembrane region" description="Helical" evidence="10">
    <location>
        <begin position="338"/>
        <end position="355"/>
    </location>
</feature>